<dbReference type="Gene3D" id="3.40.630.30">
    <property type="match status" value="1"/>
</dbReference>
<dbReference type="Pfam" id="PF00583">
    <property type="entry name" value="Acetyltransf_1"/>
    <property type="match status" value="1"/>
</dbReference>
<feature type="domain" description="N-acetyltransferase" evidence="3">
    <location>
        <begin position="22"/>
        <end position="184"/>
    </location>
</feature>
<dbReference type="Proteomes" id="UP000001812">
    <property type="component" value="Chromosome II"/>
</dbReference>
<dbReference type="GeneID" id="93064559"/>
<proteinExistence type="predicted"/>
<dbReference type="SUPFAM" id="SSF55729">
    <property type="entry name" value="Acyl-CoA N-acyltransferases (Nat)"/>
    <property type="match status" value="1"/>
</dbReference>
<dbReference type="GO" id="GO:0016747">
    <property type="term" value="F:acyltransferase activity, transferring groups other than amino-acyl groups"/>
    <property type="evidence" value="ECO:0007669"/>
    <property type="project" value="InterPro"/>
</dbReference>
<dbReference type="HOGENOM" id="CLU_013985_19_8_4"/>
<dbReference type="AlphaFoldDB" id="A0A0E1W6M9"/>
<dbReference type="InterPro" id="IPR050832">
    <property type="entry name" value="Bact_Acetyltransf"/>
</dbReference>
<keyword evidence="1 4" id="KW-0808">Transferase</keyword>
<dbReference type="CDD" id="cd04301">
    <property type="entry name" value="NAT_SF"/>
    <property type="match status" value="1"/>
</dbReference>
<organism evidence="4">
    <name type="scientific">Burkholderia pseudomallei 1710a</name>
    <dbReference type="NCBI Taxonomy" id="320371"/>
    <lineage>
        <taxon>Bacteria</taxon>
        <taxon>Pseudomonadati</taxon>
        <taxon>Pseudomonadota</taxon>
        <taxon>Betaproteobacteria</taxon>
        <taxon>Burkholderiales</taxon>
        <taxon>Burkholderiaceae</taxon>
        <taxon>Burkholderia</taxon>
        <taxon>pseudomallei group</taxon>
    </lineage>
</organism>
<dbReference type="InterPro" id="IPR016181">
    <property type="entry name" value="Acyl_CoA_acyltransferase"/>
</dbReference>
<evidence type="ECO:0000256" key="1">
    <source>
        <dbReference type="ARBA" id="ARBA00022679"/>
    </source>
</evidence>
<dbReference type="RefSeq" id="WP_004187088.1">
    <property type="nucleotide sequence ID" value="NZ_CM000833.1"/>
</dbReference>
<accession>A0A0E1W6M9</accession>
<sequence length="191" mass="20138">MTTPSADDRADANPPRASATRVIVRATELADAAAIAQIRNQPLVQHGTLAMPHASADAVAAWLVRLAARRNGGLDLCAEVDGRVVGHGGLELFSGRRAHCALLGIGVHDAYAGRGVGRALMAALVDGADRALGLRRIELTVFADNARAIALYRRFGFVEEGRSRGYAIRGGELADVLHMARLADAPPFASR</sequence>
<keyword evidence="2" id="KW-0012">Acyltransferase</keyword>
<dbReference type="InterPro" id="IPR000182">
    <property type="entry name" value="GNAT_dom"/>
</dbReference>
<evidence type="ECO:0000256" key="2">
    <source>
        <dbReference type="ARBA" id="ARBA00023315"/>
    </source>
</evidence>
<reference evidence="4" key="1">
    <citation type="submission" date="2009-05" db="EMBL/GenBank/DDBJ databases">
        <authorList>
            <person name="Harkins D.M."/>
            <person name="DeShazer D."/>
            <person name="Woods D.E."/>
            <person name="Brinkac L.M."/>
            <person name="Brown K.A."/>
            <person name="Hung G.C."/>
            <person name="Tuanyok A."/>
            <person name="Zhang B."/>
            <person name="Nierman W.C."/>
        </authorList>
    </citation>
    <scope>NUCLEOTIDE SEQUENCE [LARGE SCALE GENOMIC DNA]</scope>
    <source>
        <strain evidence="4">1710a</strain>
    </source>
</reference>
<gene>
    <name evidence="4" type="ORF">BURPS1710A_A2426</name>
</gene>
<evidence type="ECO:0000259" key="3">
    <source>
        <dbReference type="PROSITE" id="PS51186"/>
    </source>
</evidence>
<evidence type="ECO:0000313" key="4">
    <source>
        <dbReference type="EMBL" id="EET05297.1"/>
    </source>
</evidence>
<dbReference type="EMBL" id="CM000833">
    <property type="protein sequence ID" value="EET05297.1"/>
    <property type="molecule type" value="Genomic_DNA"/>
</dbReference>
<protein>
    <submittedName>
        <fullName evidence="4">Acetyltransferase, GNAT family</fullName>
    </submittedName>
</protein>
<dbReference type="PROSITE" id="PS51186">
    <property type="entry name" value="GNAT"/>
    <property type="match status" value="1"/>
</dbReference>
<name>A0A0E1W6M9_BURPE</name>
<dbReference type="PANTHER" id="PTHR43877">
    <property type="entry name" value="AMINOALKYLPHOSPHONATE N-ACETYLTRANSFERASE-RELATED-RELATED"/>
    <property type="match status" value="1"/>
</dbReference>